<feature type="signal peptide" evidence="1">
    <location>
        <begin position="1"/>
        <end position="23"/>
    </location>
</feature>
<proteinExistence type="predicted"/>
<name>A0ABV5MR15_9ACTN</name>
<dbReference type="Proteomes" id="UP001589608">
    <property type="component" value="Unassembled WGS sequence"/>
</dbReference>
<dbReference type="PROSITE" id="PS51257">
    <property type="entry name" value="PROKAR_LIPOPROTEIN"/>
    <property type="match status" value="1"/>
</dbReference>
<organism evidence="2 3">
    <name type="scientific">Dactylosporangium vinaceum</name>
    <dbReference type="NCBI Taxonomy" id="53362"/>
    <lineage>
        <taxon>Bacteria</taxon>
        <taxon>Bacillati</taxon>
        <taxon>Actinomycetota</taxon>
        <taxon>Actinomycetes</taxon>
        <taxon>Micromonosporales</taxon>
        <taxon>Micromonosporaceae</taxon>
        <taxon>Dactylosporangium</taxon>
    </lineage>
</organism>
<evidence type="ECO:0000313" key="2">
    <source>
        <dbReference type="EMBL" id="MFB9451306.1"/>
    </source>
</evidence>
<keyword evidence="3" id="KW-1185">Reference proteome</keyword>
<dbReference type="EMBL" id="JBHMCA010000089">
    <property type="protein sequence ID" value="MFB9451306.1"/>
    <property type="molecule type" value="Genomic_DNA"/>
</dbReference>
<protein>
    <recommendedName>
        <fullName evidence="4">Lipoprotein</fullName>
    </recommendedName>
</protein>
<dbReference type="RefSeq" id="WP_223104510.1">
    <property type="nucleotide sequence ID" value="NZ_CP061913.1"/>
</dbReference>
<gene>
    <name evidence="2" type="ORF">ACFFTR_50295</name>
</gene>
<dbReference type="SUPFAM" id="SSF82171">
    <property type="entry name" value="DPP6 N-terminal domain-like"/>
    <property type="match status" value="1"/>
</dbReference>
<keyword evidence="1" id="KW-0732">Signal</keyword>
<sequence length="365" mass="37380">MQRCGVFPVALAVLVVSGCGGSAAPPAPAPATAPKVSPPAAQRIPMTAGLSMVGVDAGGEPVQADETIAMGRPASWSRNLDITASPSYRHALARKNGRAVVVGLDGEVSTLADDIAPVPADTNLAFSLDERWLAWPVEGAGIKVAELVAGAARAHVVALPAEAGPAAKFAGWTPDNRLIVAGSDALYTVGADGRDARKVADAKLTGGDTGGGIQSIAHSYVQVNPVTGELAYSDTDPATKQPRLVVTDATFKPKRTVPKRSIAGFTADGKFYVARELGTAADARLACTWGTDACRRLPQSTLLTPWPNGLLPMQPAPGTEQITALVDPAGGQQSAPPDAFNAVATPHEVLPTALMQLLSKVAPTG</sequence>
<accession>A0ABV5MR15</accession>
<evidence type="ECO:0000313" key="3">
    <source>
        <dbReference type="Proteomes" id="UP001589608"/>
    </source>
</evidence>
<feature type="chain" id="PRO_5046555115" description="Lipoprotein" evidence="1">
    <location>
        <begin position="24"/>
        <end position="365"/>
    </location>
</feature>
<evidence type="ECO:0000256" key="1">
    <source>
        <dbReference type="SAM" id="SignalP"/>
    </source>
</evidence>
<reference evidence="2 3" key="1">
    <citation type="submission" date="2024-09" db="EMBL/GenBank/DDBJ databases">
        <authorList>
            <person name="Sun Q."/>
            <person name="Mori K."/>
        </authorList>
    </citation>
    <scope>NUCLEOTIDE SEQUENCE [LARGE SCALE GENOMIC DNA]</scope>
    <source>
        <strain evidence="2 3">JCM 3307</strain>
    </source>
</reference>
<comment type="caution">
    <text evidence="2">The sequence shown here is derived from an EMBL/GenBank/DDBJ whole genome shotgun (WGS) entry which is preliminary data.</text>
</comment>
<evidence type="ECO:0008006" key="4">
    <source>
        <dbReference type="Google" id="ProtNLM"/>
    </source>
</evidence>